<dbReference type="InterPro" id="IPR008966">
    <property type="entry name" value="Adhesion_dom_sf"/>
</dbReference>
<dbReference type="InterPro" id="IPR050263">
    <property type="entry name" value="Bact_Fimbrial_Adh_Pro"/>
</dbReference>
<dbReference type="SUPFAM" id="SSF49401">
    <property type="entry name" value="Bacterial adhesins"/>
    <property type="match status" value="1"/>
</dbReference>
<dbReference type="InterPro" id="IPR036937">
    <property type="entry name" value="Adhesion_dom_fimbrial_sf"/>
</dbReference>
<evidence type="ECO:0000256" key="3">
    <source>
        <dbReference type="ARBA" id="ARBA00022729"/>
    </source>
</evidence>
<proteinExistence type="inferred from homology"/>
<evidence type="ECO:0000313" key="8">
    <source>
        <dbReference type="Proteomes" id="UP001156318"/>
    </source>
</evidence>
<dbReference type="Gene3D" id="2.60.40.1090">
    <property type="entry name" value="Fimbrial-type adhesion domain"/>
    <property type="match status" value="1"/>
</dbReference>
<keyword evidence="4" id="KW-0281">Fimbrium</keyword>
<name>A0ABY6JGE7_9ENTR</name>
<evidence type="ECO:0000256" key="1">
    <source>
        <dbReference type="ARBA" id="ARBA00004561"/>
    </source>
</evidence>
<dbReference type="RefSeq" id="WP_081826941.1">
    <property type="nucleotide sequence ID" value="NZ_CP074352.1"/>
</dbReference>
<dbReference type="Pfam" id="PF00419">
    <property type="entry name" value="Fimbrial"/>
    <property type="match status" value="1"/>
</dbReference>
<evidence type="ECO:0000256" key="5">
    <source>
        <dbReference type="SAM" id="SignalP"/>
    </source>
</evidence>
<dbReference type="Proteomes" id="UP001156318">
    <property type="component" value="Chromosome"/>
</dbReference>
<feature type="signal peptide" evidence="5">
    <location>
        <begin position="1"/>
        <end position="23"/>
    </location>
</feature>
<reference evidence="7 8" key="1">
    <citation type="submission" date="2021-05" db="EMBL/GenBank/DDBJ databases">
        <title>Isolation, identification, and the growth promoting effects of Pantoea dispersa strain YSD J2 from the aboveground leaves of Cyperus esculentus L.Var. Sativus.</title>
        <authorList>
            <person name="Wang S."/>
            <person name="Tang X.M."/>
            <person name="Huang Y.N."/>
        </authorList>
    </citation>
    <scope>NUCLEOTIDE SEQUENCE [LARGE SCALE GENOMIC DNA]</scope>
    <source>
        <strain evidence="8">YSD YN2</strain>
    </source>
</reference>
<feature type="domain" description="Fimbrial-type adhesion" evidence="6">
    <location>
        <begin position="85"/>
        <end position="188"/>
    </location>
</feature>
<comment type="similarity">
    <text evidence="2">Belongs to the fimbrial protein family.</text>
</comment>
<dbReference type="PANTHER" id="PTHR33420:SF3">
    <property type="entry name" value="FIMBRIAL SUBUNIT ELFA"/>
    <property type="match status" value="1"/>
</dbReference>
<keyword evidence="3 5" id="KW-0732">Signal</keyword>
<organism evidence="7 8">
    <name type="scientific">Siccibacter colletis</name>
    <dbReference type="NCBI Taxonomy" id="1505757"/>
    <lineage>
        <taxon>Bacteria</taxon>
        <taxon>Pseudomonadati</taxon>
        <taxon>Pseudomonadota</taxon>
        <taxon>Gammaproteobacteria</taxon>
        <taxon>Enterobacterales</taxon>
        <taxon>Enterobacteriaceae</taxon>
        <taxon>Siccibacter</taxon>
    </lineage>
</organism>
<protein>
    <submittedName>
        <fullName evidence="7">Fimbrial protein</fullName>
    </submittedName>
</protein>
<evidence type="ECO:0000259" key="6">
    <source>
        <dbReference type="Pfam" id="PF00419"/>
    </source>
</evidence>
<dbReference type="InterPro" id="IPR000259">
    <property type="entry name" value="Adhesion_dom_fimbrial"/>
</dbReference>
<dbReference type="EMBL" id="CP074352">
    <property type="protein sequence ID" value="UYU31794.1"/>
    <property type="molecule type" value="Genomic_DNA"/>
</dbReference>
<evidence type="ECO:0000256" key="2">
    <source>
        <dbReference type="ARBA" id="ARBA00006671"/>
    </source>
</evidence>
<accession>A0ABY6JGE7</accession>
<evidence type="ECO:0000313" key="7">
    <source>
        <dbReference type="EMBL" id="UYU31794.1"/>
    </source>
</evidence>
<sequence>MKKMALMMALGAALIAGSLPTHAKDLGHGMLILGRLEAAPSGCTVLMSKYMLTLQHGEEALPQQGSMINTFGADDHVYIQLGGKNCDAEEGYKNIGLKFLGTADSVEGNTLANVDTGSAAAQGVSVQLSDMYSNIIIPNTTIATFPSANKSGDPSNLTASFPLYFSLVNLKGQEATPGNIQTNLTVQIERL</sequence>
<feature type="chain" id="PRO_5047233931" evidence="5">
    <location>
        <begin position="24"/>
        <end position="191"/>
    </location>
</feature>
<comment type="subcellular location">
    <subcellularLocation>
        <location evidence="1">Fimbrium</location>
    </subcellularLocation>
</comment>
<keyword evidence="8" id="KW-1185">Reference proteome</keyword>
<dbReference type="PANTHER" id="PTHR33420">
    <property type="entry name" value="FIMBRIAL SUBUNIT ELFA-RELATED"/>
    <property type="match status" value="1"/>
</dbReference>
<evidence type="ECO:0000256" key="4">
    <source>
        <dbReference type="ARBA" id="ARBA00023263"/>
    </source>
</evidence>
<gene>
    <name evidence="7" type="ORF">KFZ77_18590</name>
</gene>